<sequence length="402" mass="43849">MNQPARNIRSAQRPYRAKNSATLGDGWPDRRPQLEGIEMFDKQGLERQVKTASGPSGRLARWRAALMAGGVLTAVGFTLAGGAVAGEIKDEPRFKHRQDFSSLRDWNLKAENIIPHGANPLYYPIVPGHKHVHERPDHPDGKYRKETVVLDSTEDFDIAGIGKFKTAVVQEEEYIDGVLTQRALNWFALDKTTNSVYAFGEVSWEIDEGKPVFAGTWRAGELDGDVVAEPGLLMPGTFTVGGRYLFDGGSVNLGGSENMETGIEMTVPAGTFKNCVRVREQGLRELHDITDKIWCPVVGVVADTSDGKLIVSNALPKDNPAADVSSVGKLRDKPLKYTPPVAKVSGDQATKIALAEIPGKVTSVKIERKKGKNVYVVEIQTPKDGEKDVFVDIESGKIVGTD</sequence>
<dbReference type="Proteomes" id="UP000051660">
    <property type="component" value="Unassembled WGS sequence"/>
</dbReference>
<evidence type="ECO:0000313" key="5">
    <source>
        <dbReference type="Proteomes" id="UP000051660"/>
    </source>
</evidence>
<feature type="transmembrane region" description="Helical" evidence="2">
    <location>
        <begin position="64"/>
        <end position="85"/>
    </location>
</feature>
<gene>
    <name evidence="4" type="ORF">CQ14_31070</name>
</gene>
<keyword evidence="2" id="KW-1133">Transmembrane helix</keyword>
<dbReference type="EMBL" id="LLYB01000072">
    <property type="protein sequence ID" value="KRR22650.1"/>
    <property type="molecule type" value="Genomic_DNA"/>
</dbReference>
<feature type="region of interest" description="Disordered" evidence="1">
    <location>
        <begin position="1"/>
        <end position="30"/>
    </location>
</feature>
<evidence type="ECO:0000259" key="3">
    <source>
        <dbReference type="Pfam" id="PF03413"/>
    </source>
</evidence>
<dbReference type="Pfam" id="PF03413">
    <property type="entry name" value="PepSY"/>
    <property type="match status" value="1"/>
</dbReference>
<accession>A0A0R3MS32</accession>
<evidence type="ECO:0000256" key="1">
    <source>
        <dbReference type="SAM" id="MobiDB-lite"/>
    </source>
</evidence>
<evidence type="ECO:0000256" key="2">
    <source>
        <dbReference type="SAM" id="Phobius"/>
    </source>
</evidence>
<proteinExistence type="predicted"/>
<reference evidence="4 5" key="1">
    <citation type="submission" date="2014-03" db="EMBL/GenBank/DDBJ databases">
        <title>Bradyrhizobium valentinum sp. nov., isolated from effective nodules of Lupinus mariae-josephae, a lupine endemic of basic-lime soils in Eastern Spain.</title>
        <authorList>
            <person name="Duran D."/>
            <person name="Rey L."/>
            <person name="Navarro A."/>
            <person name="Busquets A."/>
            <person name="Imperial J."/>
            <person name="Ruiz-Argueso T."/>
        </authorList>
    </citation>
    <scope>NUCLEOTIDE SEQUENCE [LARGE SCALE GENOMIC DNA]</scope>
    <source>
        <strain evidence="4 5">CCBAU 23086</strain>
    </source>
</reference>
<name>A0A0R3MS32_9BRAD</name>
<feature type="domain" description="PepSY" evidence="3">
    <location>
        <begin position="343"/>
        <end position="401"/>
    </location>
</feature>
<keyword evidence="2" id="KW-0472">Membrane</keyword>
<evidence type="ECO:0000313" key="4">
    <source>
        <dbReference type="EMBL" id="KRR22650.1"/>
    </source>
</evidence>
<dbReference type="AlphaFoldDB" id="A0A0R3MS32"/>
<keyword evidence="2" id="KW-0812">Transmembrane</keyword>
<organism evidence="4 5">
    <name type="scientific">Bradyrhizobium lablabi</name>
    <dbReference type="NCBI Taxonomy" id="722472"/>
    <lineage>
        <taxon>Bacteria</taxon>
        <taxon>Pseudomonadati</taxon>
        <taxon>Pseudomonadota</taxon>
        <taxon>Alphaproteobacteria</taxon>
        <taxon>Hyphomicrobiales</taxon>
        <taxon>Nitrobacteraceae</taxon>
        <taxon>Bradyrhizobium</taxon>
    </lineage>
</organism>
<comment type="caution">
    <text evidence="4">The sequence shown here is derived from an EMBL/GenBank/DDBJ whole genome shotgun (WGS) entry which is preliminary data.</text>
</comment>
<protein>
    <recommendedName>
        <fullName evidence="3">PepSY domain-containing protein</fullName>
    </recommendedName>
</protein>
<dbReference type="InterPro" id="IPR025711">
    <property type="entry name" value="PepSY"/>
</dbReference>
<dbReference type="Gene3D" id="3.10.450.40">
    <property type="match status" value="1"/>
</dbReference>
<dbReference type="RefSeq" id="WP_245320416.1">
    <property type="nucleotide sequence ID" value="NZ_LLYB01000072.1"/>
</dbReference>